<sequence>MMDAYYGASTVTLLAGAFGAALVVFALLPHLPPLYVKVWLPAVELLFALRLAAVWVYRHGARQRFGLLAWQHLAWGATAVQGAAWGSFSALVGVLPEPIHQMAVLVTALVMVAGSASLVGALPVVVPVFGILTLAPAIVGLLSWGDGLHAFLAFCCLMFIVTVNFSLPRTVQGLIRSLHSTAQEREQVLAHLQDAERMALVGHFVWDVQGGHVTVSAQACRMLGVPAGKVVSPRDITQALAAEDRERVTELIRDSLTQQQAELRYDARVVSVRGEFHVQAVQRAEYSDDGRAVRVMTTVQDVTRQVAVQHELRDLAYGDPLTGLANRAAFQASLASAVATCQGRLALLVLDLDHFKSVNDTLGHDAGDRLLVEAATRLKAGLRQGDGLARLGGDEFAIVLPVLESSAMAATVAERLIAALGRPFRLGELELYVSCSVGIAMYPGDATDADSLMRCADVAMFDAKSRGRSGYQFHNAEQSARARERVRLDGDLRRAIERNELELHYQPKVRVSDGGVVGAEALLRWRRGGGALVPPDRFIPVAEDTGLIVPIGEWVLRTACETAVAWNAHQPPGAAALKIAVNLSPRQFWSPHFVGMVRAVLHDSGCRPEWIELEMTESLLIDSRGQVAAILAELRQLGFTLAIDDFGTGYSALGYLTRFPITTLKIDRSFVNEVATQPARAGIVRAVVGMGHSLGLELVAEGVEDADQAAALRQMGCHLAQGWLYGRPVPRAEFERLQAAVLGPSVRGGNVAGEAREATALPA</sequence>
<keyword evidence="1" id="KW-0472">Membrane</keyword>
<dbReference type="NCBIfam" id="TIGR00254">
    <property type="entry name" value="GGDEF"/>
    <property type="match status" value="1"/>
</dbReference>
<dbReference type="Gene3D" id="3.30.70.270">
    <property type="match status" value="1"/>
</dbReference>
<dbReference type="SMART" id="SM00052">
    <property type="entry name" value="EAL"/>
    <property type="match status" value="1"/>
</dbReference>
<evidence type="ECO:0000259" key="4">
    <source>
        <dbReference type="PROSITE" id="PS50887"/>
    </source>
</evidence>
<dbReference type="NCBIfam" id="TIGR00229">
    <property type="entry name" value="sensory_box"/>
    <property type="match status" value="1"/>
</dbReference>
<dbReference type="InterPro" id="IPR043128">
    <property type="entry name" value="Rev_trsase/Diguanyl_cyclase"/>
</dbReference>
<dbReference type="Pfam" id="PF00563">
    <property type="entry name" value="EAL"/>
    <property type="match status" value="1"/>
</dbReference>
<evidence type="ECO:0000256" key="1">
    <source>
        <dbReference type="SAM" id="Phobius"/>
    </source>
</evidence>
<protein>
    <submittedName>
        <fullName evidence="5">Uncharacterized protein</fullName>
    </submittedName>
</protein>
<feature type="transmembrane region" description="Helical" evidence="1">
    <location>
        <begin position="12"/>
        <end position="32"/>
    </location>
</feature>
<dbReference type="InterPro" id="IPR000014">
    <property type="entry name" value="PAS"/>
</dbReference>
<dbReference type="RefSeq" id="WP_251971429.1">
    <property type="nucleotide sequence ID" value="NZ_AP025730.1"/>
</dbReference>
<dbReference type="InterPro" id="IPR052155">
    <property type="entry name" value="Biofilm_reg_signaling"/>
</dbReference>
<dbReference type="SUPFAM" id="SSF55785">
    <property type="entry name" value="PYP-like sensor domain (PAS domain)"/>
    <property type="match status" value="1"/>
</dbReference>
<feature type="domain" description="PAS" evidence="2">
    <location>
        <begin position="204"/>
        <end position="259"/>
    </location>
</feature>
<feature type="domain" description="GGDEF" evidence="4">
    <location>
        <begin position="343"/>
        <end position="476"/>
    </location>
</feature>
<dbReference type="SUPFAM" id="SSF141868">
    <property type="entry name" value="EAL domain-like"/>
    <property type="match status" value="1"/>
</dbReference>
<gene>
    <name evidence="5" type="ORF">CATMQ487_00790</name>
</gene>
<proteinExistence type="predicted"/>
<feature type="transmembrane region" description="Helical" evidence="1">
    <location>
        <begin position="69"/>
        <end position="93"/>
    </location>
</feature>
<dbReference type="PROSITE" id="PS50887">
    <property type="entry name" value="GGDEF"/>
    <property type="match status" value="1"/>
</dbReference>
<dbReference type="InterPro" id="IPR035965">
    <property type="entry name" value="PAS-like_dom_sf"/>
</dbReference>
<dbReference type="PROSITE" id="PS50112">
    <property type="entry name" value="PAS"/>
    <property type="match status" value="1"/>
</dbReference>
<keyword evidence="6" id="KW-1185">Reference proteome</keyword>
<feature type="domain" description="EAL" evidence="3">
    <location>
        <begin position="485"/>
        <end position="742"/>
    </location>
</feature>
<dbReference type="InterPro" id="IPR001633">
    <property type="entry name" value="EAL_dom"/>
</dbReference>
<dbReference type="PANTHER" id="PTHR44757">
    <property type="entry name" value="DIGUANYLATE CYCLASE DGCP"/>
    <property type="match status" value="1"/>
</dbReference>
<evidence type="ECO:0000313" key="5">
    <source>
        <dbReference type="EMBL" id="BDI03109.1"/>
    </source>
</evidence>
<reference evidence="5" key="1">
    <citation type="submission" date="2022-04" db="EMBL/GenBank/DDBJ databases">
        <title>Whole genome sequence of Sphaerotilus sp. FB-5.</title>
        <authorList>
            <person name="Takeda M."/>
            <person name="Narihara S."/>
            <person name="Akimoto M."/>
            <person name="Akimoto R."/>
            <person name="Nishiyashiki S."/>
            <person name="Murakami T."/>
        </authorList>
    </citation>
    <scope>NUCLEOTIDE SEQUENCE</scope>
    <source>
        <strain evidence="5">FB-5</strain>
    </source>
</reference>
<organism evidence="5 6">
    <name type="scientific">Sphaerotilus microaerophilus</name>
    <dbReference type="NCBI Taxonomy" id="2914710"/>
    <lineage>
        <taxon>Bacteria</taxon>
        <taxon>Pseudomonadati</taxon>
        <taxon>Pseudomonadota</taxon>
        <taxon>Betaproteobacteria</taxon>
        <taxon>Burkholderiales</taxon>
        <taxon>Sphaerotilaceae</taxon>
        <taxon>Sphaerotilus</taxon>
    </lineage>
</organism>
<evidence type="ECO:0000259" key="3">
    <source>
        <dbReference type="PROSITE" id="PS50883"/>
    </source>
</evidence>
<dbReference type="Proteomes" id="UP001057498">
    <property type="component" value="Chromosome"/>
</dbReference>
<dbReference type="SUPFAM" id="SSF55073">
    <property type="entry name" value="Nucleotide cyclase"/>
    <property type="match status" value="1"/>
</dbReference>
<dbReference type="CDD" id="cd00130">
    <property type="entry name" value="PAS"/>
    <property type="match status" value="1"/>
</dbReference>
<dbReference type="InterPro" id="IPR029787">
    <property type="entry name" value="Nucleotide_cyclase"/>
</dbReference>
<dbReference type="PROSITE" id="PS50883">
    <property type="entry name" value="EAL"/>
    <property type="match status" value="1"/>
</dbReference>
<dbReference type="CDD" id="cd01949">
    <property type="entry name" value="GGDEF"/>
    <property type="match status" value="1"/>
</dbReference>
<keyword evidence="1" id="KW-0812">Transmembrane</keyword>
<dbReference type="Pfam" id="PF00990">
    <property type="entry name" value="GGDEF"/>
    <property type="match status" value="1"/>
</dbReference>
<feature type="transmembrane region" description="Helical" evidence="1">
    <location>
        <begin position="38"/>
        <end position="57"/>
    </location>
</feature>
<dbReference type="Gene3D" id="3.20.20.450">
    <property type="entry name" value="EAL domain"/>
    <property type="match status" value="1"/>
</dbReference>
<dbReference type="InterPro" id="IPR035919">
    <property type="entry name" value="EAL_sf"/>
</dbReference>
<evidence type="ECO:0000313" key="6">
    <source>
        <dbReference type="Proteomes" id="UP001057498"/>
    </source>
</evidence>
<evidence type="ECO:0000259" key="2">
    <source>
        <dbReference type="PROSITE" id="PS50112"/>
    </source>
</evidence>
<dbReference type="EMBL" id="AP025730">
    <property type="protein sequence ID" value="BDI03109.1"/>
    <property type="molecule type" value="Genomic_DNA"/>
</dbReference>
<dbReference type="Gene3D" id="3.30.450.20">
    <property type="entry name" value="PAS domain"/>
    <property type="match status" value="1"/>
</dbReference>
<name>A0ABM7YFT2_9BURK</name>
<accession>A0ABM7YFT2</accession>
<dbReference type="InterPro" id="IPR000160">
    <property type="entry name" value="GGDEF_dom"/>
</dbReference>
<dbReference type="SMART" id="SM00267">
    <property type="entry name" value="GGDEF"/>
    <property type="match status" value="1"/>
</dbReference>
<dbReference type="CDD" id="cd01948">
    <property type="entry name" value="EAL"/>
    <property type="match status" value="1"/>
</dbReference>
<dbReference type="PANTHER" id="PTHR44757:SF2">
    <property type="entry name" value="BIOFILM ARCHITECTURE MAINTENANCE PROTEIN MBAA"/>
    <property type="match status" value="1"/>
</dbReference>
<feature type="transmembrane region" description="Helical" evidence="1">
    <location>
        <begin position="150"/>
        <end position="167"/>
    </location>
</feature>
<keyword evidence="1" id="KW-1133">Transmembrane helix</keyword>